<evidence type="ECO:0000313" key="2">
    <source>
        <dbReference type="Proteomes" id="UP000219338"/>
    </source>
</evidence>
<dbReference type="EMBL" id="FUEG01000028">
    <property type="protein sequence ID" value="SJL15346.1"/>
    <property type="molecule type" value="Genomic_DNA"/>
</dbReference>
<reference evidence="2" key="1">
    <citation type="journal article" date="2017" name="Nat. Ecol. Evol.">
        <title>Genome expansion and lineage-specific genetic innovations in the forest pathogenic fungi Armillaria.</title>
        <authorList>
            <person name="Sipos G."/>
            <person name="Prasanna A.N."/>
            <person name="Walter M.C."/>
            <person name="O'Connor E."/>
            <person name="Balint B."/>
            <person name="Krizsan K."/>
            <person name="Kiss B."/>
            <person name="Hess J."/>
            <person name="Varga T."/>
            <person name="Slot J."/>
            <person name="Riley R."/>
            <person name="Boka B."/>
            <person name="Rigling D."/>
            <person name="Barry K."/>
            <person name="Lee J."/>
            <person name="Mihaltcheva S."/>
            <person name="LaButti K."/>
            <person name="Lipzen A."/>
            <person name="Waldron R."/>
            <person name="Moloney N.M."/>
            <person name="Sperisen C."/>
            <person name="Kredics L."/>
            <person name="Vagvoelgyi C."/>
            <person name="Patrignani A."/>
            <person name="Fitzpatrick D."/>
            <person name="Nagy I."/>
            <person name="Doyle S."/>
            <person name="Anderson J.B."/>
            <person name="Grigoriev I.V."/>
            <person name="Gueldener U."/>
            <person name="Muensterkoetter M."/>
            <person name="Nagy L.G."/>
        </authorList>
    </citation>
    <scope>NUCLEOTIDE SEQUENCE [LARGE SCALE GENOMIC DNA]</scope>
    <source>
        <strain evidence="2">C18/9</strain>
    </source>
</reference>
<dbReference type="Proteomes" id="UP000219338">
    <property type="component" value="Unassembled WGS sequence"/>
</dbReference>
<accession>A0A284S2Y1</accession>
<sequence length="107" mass="11856">MTLGAYICKAYATRLQYQDVGARFADCSALSLVSVLVSVRLGQVTLSEGRYPFTCDFPINTFDSKRLYCLRQDCIAESPRAYDHDSNTGAAGILSSHMEVATNIFRM</sequence>
<name>A0A284S2Y1_ARMOS</name>
<proteinExistence type="predicted"/>
<keyword evidence="2" id="KW-1185">Reference proteome</keyword>
<organism evidence="1 2">
    <name type="scientific">Armillaria ostoyae</name>
    <name type="common">Armillaria root rot fungus</name>
    <dbReference type="NCBI Taxonomy" id="47428"/>
    <lineage>
        <taxon>Eukaryota</taxon>
        <taxon>Fungi</taxon>
        <taxon>Dikarya</taxon>
        <taxon>Basidiomycota</taxon>
        <taxon>Agaricomycotina</taxon>
        <taxon>Agaricomycetes</taxon>
        <taxon>Agaricomycetidae</taxon>
        <taxon>Agaricales</taxon>
        <taxon>Marasmiineae</taxon>
        <taxon>Physalacriaceae</taxon>
        <taxon>Armillaria</taxon>
    </lineage>
</organism>
<gene>
    <name evidence="1" type="ORF">ARMOST_18839</name>
</gene>
<dbReference type="AlphaFoldDB" id="A0A284S2Y1"/>
<evidence type="ECO:0000313" key="1">
    <source>
        <dbReference type="EMBL" id="SJL15346.1"/>
    </source>
</evidence>
<protein>
    <submittedName>
        <fullName evidence="1">Uncharacterized protein</fullName>
    </submittedName>
</protein>